<evidence type="ECO:0000259" key="1">
    <source>
        <dbReference type="Pfam" id="PF18637"/>
    </source>
</evidence>
<protein>
    <recommendedName>
        <fullName evidence="5">Aldos-2-ulose dehydratase/isomerase (AUDH) Cupin domain-containing protein</fullName>
    </recommendedName>
</protein>
<reference evidence="3" key="1">
    <citation type="submission" date="2023-06" db="EMBL/GenBank/DDBJ databases">
        <authorList>
            <person name="Noh H."/>
        </authorList>
    </citation>
    <scope>NUCLEOTIDE SEQUENCE</scope>
    <source>
        <strain evidence="3">DUCC20226</strain>
    </source>
</reference>
<dbReference type="SUPFAM" id="SSF69318">
    <property type="entry name" value="Integrin alpha N-terminal domain"/>
    <property type="match status" value="1"/>
</dbReference>
<evidence type="ECO:0000313" key="4">
    <source>
        <dbReference type="Proteomes" id="UP001265746"/>
    </source>
</evidence>
<organism evidence="3 4">
    <name type="scientific">Phomopsis amygdali</name>
    <name type="common">Fusicoccum amygdali</name>
    <dbReference type="NCBI Taxonomy" id="1214568"/>
    <lineage>
        <taxon>Eukaryota</taxon>
        <taxon>Fungi</taxon>
        <taxon>Dikarya</taxon>
        <taxon>Ascomycota</taxon>
        <taxon>Pezizomycotina</taxon>
        <taxon>Sordariomycetes</taxon>
        <taxon>Sordariomycetidae</taxon>
        <taxon>Diaporthales</taxon>
        <taxon>Diaporthaceae</taxon>
        <taxon>Diaporthe</taxon>
    </lineage>
</organism>
<comment type="caution">
    <text evidence="3">The sequence shown here is derived from an EMBL/GenBank/DDBJ whole genome shotgun (WGS) entry which is preliminary data.</text>
</comment>
<feature type="domain" description="Aldos-2-ulose dehydratase/isomerase (AUDH) Cupin" evidence="1">
    <location>
        <begin position="458"/>
        <end position="767"/>
    </location>
</feature>
<dbReference type="Pfam" id="PF18637">
    <property type="entry name" value="AUDH_Cupin"/>
    <property type="match status" value="1"/>
</dbReference>
<dbReference type="InterPro" id="IPR028994">
    <property type="entry name" value="Integrin_alpha_N"/>
</dbReference>
<sequence length="772" mass="86225">MASQVLPPSFSSDIIQDRTDGYWIIPFQLSPEDHLPGLVVSGLNSGRVQFLENPKNKISNQDGGSEETTWDVHDIYPFKEPVSVIAADVTENGSLDLIVSHQYGPNMIECDMSGGWVSWLENPGRDEWDQGGYKQWTKRDIGRWPAMHRLRAGYFTQRSILEIIAAPVVHGKEDKITPVPILRFQAPEKPRDATEWQRDVVDDQHFSVVHEIVPKKFDGPQGVDSLLVASREGISRLYFENAAWHVDILNISEPREPGQTTGYEAPGAGDNWGCGAVDAGKVGNDPFAYIASMDPFHGGKVCVYTKTDRGLDTVKWERHILDVYGTPTQNRKWGDGPGHYVVCGDFDDDGDDEFLVSLIGALDRDEDLNVKPIQGGFNPNKGIMYYKAIDLENGIFAKWRIASESSARIALGDFTGNQALDVASISYNVIDYYEEPQPKVTMHTNDIVLPPTASLADSIRATLWDGEGMVYLAQPLEIKAPASKPLIQVANYAISVEIYPSKSKVPINNGEGLKVIYGSLSETYDGNVTTRKPLGGEPFPALASTTSKVEALDADAVLGAIILRMTPTPGAELEWEDVEPETQWEKASDVPIHVTFDLKESGLEMPEYKFTRVDQLWWGKDDERFKDQEFYNMPGFHFRFLDSKIHIAHIQFWTAGTKVSAGAHNHANDYFEEIHVSLSLGTKDGGMSMVKPENEDDAKTPDEAEELPDDKWIHEAQEPLVEHGSMWHRDSSGNAIRGWNNVVSYPWHKWQGGSGDYIDVWMAIEFNPDLEL</sequence>
<keyword evidence="4" id="KW-1185">Reference proteome</keyword>
<accession>A0AAD9SAM3</accession>
<dbReference type="InterPro" id="IPR054583">
    <property type="entry name" value="Beta-prop_AUDH"/>
</dbReference>
<dbReference type="InterPro" id="IPR040887">
    <property type="entry name" value="AUDH_Cupin"/>
</dbReference>
<evidence type="ECO:0000313" key="3">
    <source>
        <dbReference type="EMBL" id="KAK2604139.1"/>
    </source>
</evidence>
<dbReference type="EMBL" id="JAUJFL010000004">
    <property type="protein sequence ID" value="KAK2604139.1"/>
    <property type="molecule type" value="Genomic_DNA"/>
</dbReference>
<dbReference type="AlphaFoldDB" id="A0AAD9SAM3"/>
<evidence type="ECO:0008006" key="5">
    <source>
        <dbReference type="Google" id="ProtNLM"/>
    </source>
</evidence>
<gene>
    <name evidence="3" type="ORF">N8I77_007094</name>
</gene>
<evidence type="ECO:0000259" key="2">
    <source>
        <dbReference type="Pfam" id="PF22301"/>
    </source>
</evidence>
<dbReference type="Proteomes" id="UP001265746">
    <property type="component" value="Unassembled WGS sequence"/>
</dbReference>
<dbReference type="Gene3D" id="2.60.120.990">
    <property type="match status" value="1"/>
</dbReference>
<feature type="domain" description="Aldos-2-ulose dehydratase beta-propeller" evidence="2">
    <location>
        <begin position="114"/>
        <end position="306"/>
    </location>
</feature>
<proteinExistence type="predicted"/>
<dbReference type="Pfam" id="PF22301">
    <property type="entry name" value="AUDH_beta_propeller"/>
    <property type="match status" value="1"/>
</dbReference>
<name>A0AAD9SAM3_PHOAM</name>